<keyword evidence="1 2" id="KW-0378">Hydrolase</keyword>
<accession>A0ABW6VCQ1</accession>
<dbReference type="GO" id="GO:0016787">
    <property type="term" value="F:hydrolase activity"/>
    <property type="evidence" value="ECO:0007669"/>
    <property type="project" value="UniProtKB-KW"/>
</dbReference>
<gene>
    <name evidence="2" type="ORF">ACFY05_30135</name>
</gene>
<evidence type="ECO:0000313" key="2">
    <source>
        <dbReference type="EMBL" id="MFF4777125.1"/>
    </source>
</evidence>
<dbReference type="Gene3D" id="3.40.50.1820">
    <property type="entry name" value="alpha/beta hydrolase"/>
    <property type="match status" value="1"/>
</dbReference>
<comment type="caution">
    <text evidence="2">The sequence shown here is derived from an EMBL/GenBank/DDBJ whole genome shotgun (WGS) entry which is preliminary data.</text>
</comment>
<dbReference type="PANTHER" id="PTHR48081">
    <property type="entry name" value="AB HYDROLASE SUPERFAMILY PROTEIN C4A8.06C"/>
    <property type="match status" value="1"/>
</dbReference>
<proteinExistence type="predicted"/>
<dbReference type="InterPro" id="IPR029058">
    <property type="entry name" value="AB_hydrolase_fold"/>
</dbReference>
<dbReference type="Proteomes" id="UP001602119">
    <property type="component" value="Unassembled WGS sequence"/>
</dbReference>
<dbReference type="RefSeq" id="WP_387345544.1">
    <property type="nucleotide sequence ID" value="NZ_JBIAXI010000021.1"/>
</dbReference>
<reference evidence="2 3" key="1">
    <citation type="submission" date="2024-10" db="EMBL/GenBank/DDBJ databases">
        <title>The Natural Products Discovery Center: Release of the First 8490 Sequenced Strains for Exploring Actinobacteria Biosynthetic Diversity.</title>
        <authorList>
            <person name="Kalkreuter E."/>
            <person name="Kautsar S.A."/>
            <person name="Yang D."/>
            <person name="Bader C.D."/>
            <person name="Teijaro C.N."/>
            <person name="Fluegel L."/>
            <person name="Davis C.M."/>
            <person name="Simpson J.R."/>
            <person name="Lauterbach L."/>
            <person name="Steele A.D."/>
            <person name="Gui C."/>
            <person name="Meng S."/>
            <person name="Li G."/>
            <person name="Viehrig K."/>
            <person name="Ye F."/>
            <person name="Su P."/>
            <person name="Kiefer A.F."/>
            <person name="Nichols A."/>
            <person name="Cepeda A.J."/>
            <person name="Yan W."/>
            <person name="Fan B."/>
            <person name="Jiang Y."/>
            <person name="Adhikari A."/>
            <person name="Zheng C.-J."/>
            <person name="Schuster L."/>
            <person name="Cowan T.M."/>
            <person name="Smanski M.J."/>
            <person name="Chevrette M.G."/>
            <person name="De Carvalho L.P.S."/>
            <person name="Shen B."/>
        </authorList>
    </citation>
    <scope>NUCLEOTIDE SEQUENCE [LARGE SCALE GENOMIC DNA]</scope>
    <source>
        <strain evidence="2 3">NPDC001281</strain>
    </source>
</reference>
<evidence type="ECO:0000256" key="1">
    <source>
        <dbReference type="ARBA" id="ARBA00022801"/>
    </source>
</evidence>
<protein>
    <submittedName>
        <fullName evidence="2">Alpha/beta hydrolase</fullName>
    </submittedName>
</protein>
<evidence type="ECO:0000313" key="3">
    <source>
        <dbReference type="Proteomes" id="UP001602119"/>
    </source>
</evidence>
<name>A0ABW6VCQ1_MICFU</name>
<dbReference type="SUPFAM" id="SSF53474">
    <property type="entry name" value="alpha/beta-Hydrolases"/>
    <property type="match status" value="1"/>
</dbReference>
<dbReference type="EMBL" id="JBIAXI010000021">
    <property type="protein sequence ID" value="MFF4777125.1"/>
    <property type="molecule type" value="Genomic_DNA"/>
</dbReference>
<dbReference type="InterPro" id="IPR050300">
    <property type="entry name" value="GDXG_lipolytic_enzyme"/>
</dbReference>
<organism evidence="2 3">
    <name type="scientific">Microtetraspora fusca</name>
    <dbReference type="NCBI Taxonomy" id="1997"/>
    <lineage>
        <taxon>Bacteria</taxon>
        <taxon>Bacillati</taxon>
        <taxon>Actinomycetota</taxon>
        <taxon>Actinomycetes</taxon>
        <taxon>Streptosporangiales</taxon>
        <taxon>Streptosporangiaceae</taxon>
        <taxon>Microtetraspora</taxon>
    </lineage>
</organism>
<sequence>MVARTRVEGLEPLARAVAERGAVVFVPDWRSDAPDGGRRHLLESAAFVRKNAETFGADARRVLLAGWSMGGRAAAALGIGGDSTGWRPCGVVCVASSFDRPATSTGTAPLAEIATTTAEPVPFWLVHGVRDPIVEAERSRRFAAALRGRGWPVTLLEVESDHAGVVMTEYAAERGRCVPARDAHAIETGLLTARLIADAAASLPARDPE</sequence>
<keyword evidence="3" id="KW-1185">Reference proteome</keyword>